<dbReference type="InterPro" id="IPR042070">
    <property type="entry name" value="PucR_C-HTH_sf"/>
</dbReference>
<keyword evidence="2" id="KW-0175">Coiled coil</keyword>
<feature type="domain" description="GAF" evidence="4">
    <location>
        <begin position="2"/>
        <end position="159"/>
    </location>
</feature>
<evidence type="ECO:0000256" key="3">
    <source>
        <dbReference type="SAM" id="MobiDB-lite"/>
    </source>
</evidence>
<dbReference type="RefSeq" id="WP_234008113.1">
    <property type="nucleotide sequence ID" value="NZ_JAUSWC010000017.1"/>
</dbReference>
<dbReference type="Pfam" id="PF13185">
    <property type="entry name" value="GAF_2"/>
    <property type="match status" value="1"/>
</dbReference>
<evidence type="ECO:0000313" key="5">
    <source>
        <dbReference type="EMBL" id="MDQ0489809.1"/>
    </source>
</evidence>
<feature type="coiled-coil region" evidence="2">
    <location>
        <begin position="155"/>
        <end position="182"/>
    </location>
</feature>
<dbReference type="InterPro" id="IPR025736">
    <property type="entry name" value="PucR_C-HTH_dom"/>
</dbReference>
<dbReference type="Pfam" id="PF17853">
    <property type="entry name" value="GGDEF_2"/>
    <property type="match status" value="1"/>
</dbReference>
<protein>
    <submittedName>
        <fullName evidence="5">Sugar diacid utilization regulator</fullName>
    </submittedName>
</protein>
<feature type="compositionally biased region" description="Basic and acidic residues" evidence="3">
    <location>
        <begin position="227"/>
        <end position="252"/>
    </location>
</feature>
<gene>
    <name evidence="5" type="ORF">QO019_004686</name>
</gene>
<reference evidence="5 6" key="1">
    <citation type="submission" date="2023-07" db="EMBL/GenBank/DDBJ databases">
        <title>Genomic Encyclopedia of Type Strains, Phase IV (KMG-IV): sequencing the most valuable type-strain genomes for metagenomic binning, comparative biology and taxonomic classification.</title>
        <authorList>
            <person name="Goeker M."/>
        </authorList>
    </citation>
    <scope>NUCLEOTIDE SEQUENCE [LARGE SCALE GENOMIC DNA]</scope>
    <source>
        <strain evidence="5 6">DSM 40573</strain>
    </source>
</reference>
<accession>A0ABU0KKH8</accession>
<dbReference type="InterPro" id="IPR029016">
    <property type="entry name" value="GAF-like_dom_sf"/>
</dbReference>
<name>A0ABU0KKH8_9ACTN</name>
<dbReference type="SMART" id="SM00065">
    <property type="entry name" value="GAF"/>
    <property type="match status" value="1"/>
</dbReference>
<evidence type="ECO:0000256" key="2">
    <source>
        <dbReference type="SAM" id="Coils"/>
    </source>
</evidence>
<keyword evidence="6" id="KW-1185">Reference proteome</keyword>
<organism evidence="5 6">
    <name type="scientific">Streptomyces thermodiastaticus</name>
    <dbReference type="NCBI Taxonomy" id="44061"/>
    <lineage>
        <taxon>Bacteria</taxon>
        <taxon>Bacillati</taxon>
        <taxon>Actinomycetota</taxon>
        <taxon>Actinomycetes</taxon>
        <taxon>Kitasatosporales</taxon>
        <taxon>Streptomycetaceae</taxon>
        <taxon>Streptomyces</taxon>
    </lineage>
</organism>
<comment type="similarity">
    <text evidence="1">Belongs to the CdaR family.</text>
</comment>
<dbReference type="InterPro" id="IPR041522">
    <property type="entry name" value="CdaR_GGDEF"/>
</dbReference>
<evidence type="ECO:0000259" key="4">
    <source>
        <dbReference type="SMART" id="SM00065"/>
    </source>
</evidence>
<dbReference type="PANTHER" id="PTHR33744">
    <property type="entry name" value="CARBOHYDRATE DIACID REGULATOR"/>
    <property type="match status" value="1"/>
</dbReference>
<dbReference type="SUPFAM" id="SSF55781">
    <property type="entry name" value="GAF domain-like"/>
    <property type="match status" value="1"/>
</dbReference>
<evidence type="ECO:0000313" key="6">
    <source>
        <dbReference type="Proteomes" id="UP001236795"/>
    </source>
</evidence>
<dbReference type="EMBL" id="JAUSWC010000017">
    <property type="protein sequence ID" value="MDQ0489809.1"/>
    <property type="molecule type" value="Genomic_DNA"/>
</dbReference>
<dbReference type="Proteomes" id="UP001236795">
    <property type="component" value="Unassembled WGS sequence"/>
</dbReference>
<dbReference type="InterPro" id="IPR003018">
    <property type="entry name" value="GAF"/>
</dbReference>
<dbReference type="PANTHER" id="PTHR33744:SF1">
    <property type="entry name" value="DNA-BINDING TRANSCRIPTIONAL ACTIVATOR ADER"/>
    <property type="match status" value="1"/>
</dbReference>
<evidence type="ECO:0000256" key="1">
    <source>
        <dbReference type="ARBA" id="ARBA00006754"/>
    </source>
</evidence>
<comment type="caution">
    <text evidence="5">The sequence shown here is derived from an EMBL/GenBank/DDBJ whole genome shotgun (WGS) entry which is preliminary data.</text>
</comment>
<dbReference type="Pfam" id="PF13556">
    <property type="entry name" value="HTH_30"/>
    <property type="match status" value="1"/>
</dbReference>
<dbReference type="InterPro" id="IPR051448">
    <property type="entry name" value="CdaR-like_regulators"/>
</dbReference>
<sequence length="594" mass="64037">MPLPVLLDLVAEKACTLMGYELCAVLLANDSRDALVIEGSYGLTPEYVARVNTDHPIRLGPGPLGEGPSSRAFNSGEPQAIDDITVEPMFRPWGEVAREQGYRSMVSVPLRVAGTPAGALNCYRTQLHTFDADELDLLITLADQAGIAIETARLRDRERDTIADLEELNESLTTQHRLLQEADQIHRDLTSVALRAAGVQGVAAALSGLLARPVLITDPAGHPLGSAEKDGSRLEVPHVEQTDETGSERLTELPDPEGGPRIVAPVLLGGELVARIWLPGRLVDLGPLGHRAVEHGATVAALELLRRRTALEVEWRLRGDLLSDLLSGVASGTLGSRARTLGHDLSRPHAVLVIKADTTTAGTAGADLATGTRPADVRRLLGIVHSATDGVRPRPLVTNWGEFVVVLWPDDTSKNQQADPVTAGHMIRRAVGRTLNDSTVSVAVGAVCSELSDYAAAFRVARGALELAQLRGGRDRTVTLSELGVYGLLLQLDDPRELIRYADRVLAPLRAYDSRRDAALIETLRTYLEQDLNTARTAAALYVHPNTVGLRLKRIEELLGSPLSQPETLLQVQAALMTEDVLGHAWPEHAQRLG</sequence>
<proteinExistence type="inferred from homology"/>
<dbReference type="Gene3D" id="1.10.10.2840">
    <property type="entry name" value="PucR C-terminal helix-turn-helix domain"/>
    <property type="match status" value="1"/>
</dbReference>
<dbReference type="Gene3D" id="3.30.450.40">
    <property type="match status" value="1"/>
</dbReference>
<feature type="region of interest" description="Disordered" evidence="3">
    <location>
        <begin position="221"/>
        <end position="256"/>
    </location>
</feature>